<dbReference type="InterPro" id="IPR013324">
    <property type="entry name" value="RNA_pol_sigma_r3/r4-like"/>
</dbReference>
<dbReference type="EMBL" id="CP036276">
    <property type="protein sequence ID" value="QDU47477.1"/>
    <property type="molecule type" value="Genomic_DNA"/>
</dbReference>
<evidence type="ECO:0000259" key="4">
    <source>
        <dbReference type="Pfam" id="PF07638"/>
    </source>
</evidence>
<organism evidence="5 6">
    <name type="scientific">Symmachiella dynata</name>
    <dbReference type="NCBI Taxonomy" id="2527995"/>
    <lineage>
        <taxon>Bacteria</taxon>
        <taxon>Pseudomonadati</taxon>
        <taxon>Planctomycetota</taxon>
        <taxon>Planctomycetia</taxon>
        <taxon>Planctomycetales</taxon>
        <taxon>Planctomycetaceae</taxon>
        <taxon>Symmachiella</taxon>
    </lineage>
</organism>
<dbReference type="InterPro" id="IPR036388">
    <property type="entry name" value="WH-like_DNA-bd_sf"/>
</dbReference>
<dbReference type="GO" id="GO:0006352">
    <property type="term" value="P:DNA-templated transcription initiation"/>
    <property type="evidence" value="ECO:0007669"/>
    <property type="project" value="InterPro"/>
</dbReference>
<dbReference type="InterPro" id="IPR039425">
    <property type="entry name" value="RNA_pol_sigma-70-like"/>
</dbReference>
<keyword evidence="6" id="KW-1185">Reference proteome</keyword>
<evidence type="ECO:0000313" key="6">
    <source>
        <dbReference type="Proteomes" id="UP000319383"/>
    </source>
</evidence>
<proteinExistence type="predicted"/>
<dbReference type="Proteomes" id="UP000319383">
    <property type="component" value="Chromosome"/>
</dbReference>
<dbReference type="AlphaFoldDB" id="A0A517ZYD5"/>
<gene>
    <name evidence="5" type="ORF">Mal52_60080</name>
</gene>
<keyword evidence="1" id="KW-0805">Transcription regulation</keyword>
<dbReference type="InterPro" id="IPR014284">
    <property type="entry name" value="RNA_pol_sigma-70_dom"/>
</dbReference>
<dbReference type="KEGG" id="sdyn:Mal52_60080"/>
<keyword evidence="2" id="KW-0731">Sigma factor</keyword>
<dbReference type="NCBIfam" id="TIGR02937">
    <property type="entry name" value="sigma70-ECF"/>
    <property type="match status" value="1"/>
</dbReference>
<protein>
    <submittedName>
        <fullName evidence="5">ECF sigma factor</fullName>
    </submittedName>
</protein>
<dbReference type="Pfam" id="PF07638">
    <property type="entry name" value="Sigma70_ECF"/>
    <property type="match status" value="1"/>
</dbReference>
<dbReference type="Gene3D" id="1.10.10.10">
    <property type="entry name" value="Winged helix-like DNA-binding domain superfamily/Winged helix DNA-binding domain"/>
    <property type="match status" value="1"/>
</dbReference>
<evidence type="ECO:0000256" key="3">
    <source>
        <dbReference type="ARBA" id="ARBA00023163"/>
    </source>
</evidence>
<dbReference type="PANTHER" id="PTHR43133">
    <property type="entry name" value="RNA POLYMERASE ECF-TYPE SIGMA FACTO"/>
    <property type="match status" value="1"/>
</dbReference>
<accession>A0A517ZYD5</accession>
<keyword evidence="3" id="KW-0804">Transcription</keyword>
<feature type="domain" description="RNA polymerase sigma-70 ECF-like HTH" evidence="4">
    <location>
        <begin position="36"/>
        <end position="218"/>
    </location>
</feature>
<dbReference type="PANTHER" id="PTHR43133:SF39">
    <property type="entry name" value="SIMILAR TO RNA POLYMERASE SIGMA-E FACTOR"/>
    <property type="match status" value="1"/>
</dbReference>
<reference evidence="5 6" key="1">
    <citation type="submission" date="2019-02" db="EMBL/GenBank/DDBJ databases">
        <title>Deep-cultivation of Planctomycetes and their phenomic and genomic characterization uncovers novel biology.</title>
        <authorList>
            <person name="Wiegand S."/>
            <person name="Jogler M."/>
            <person name="Boedeker C."/>
            <person name="Pinto D."/>
            <person name="Vollmers J."/>
            <person name="Rivas-Marin E."/>
            <person name="Kohn T."/>
            <person name="Peeters S.H."/>
            <person name="Heuer A."/>
            <person name="Rast P."/>
            <person name="Oberbeckmann S."/>
            <person name="Bunk B."/>
            <person name="Jeske O."/>
            <person name="Meyerdierks A."/>
            <person name="Storesund J.E."/>
            <person name="Kallscheuer N."/>
            <person name="Luecker S."/>
            <person name="Lage O.M."/>
            <person name="Pohl T."/>
            <person name="Merkel B.J."/>
            <person name="Hornburger P."/>
            <person name="Mueller R.-W."/>
            <person name="Bruemmer F."/>
            <person name="Labrenz M."/>
            <person name="Spormann A.M."/>
            <person name="Op den Camp H."/>
            <person name="Overmann J."/>
            <person name="Amann R."/>
            <person name="Jetten M.S.M."/>
            <person name="Mascher T."/>
            <person name="Medema M.H."/>
            <person name="Devos D.P."/>
            <person name="Kaster A.-K."/>
            <person name="Ovreas L."/>
            <person name="Rohde M."/>
            <person name="Galperin M.Y."/>
            <person name="Jogler C."/>
        </authorList>
    </citation>
    <scope>NUCLEOTIDE SEQUENCE [LARGE SCALE GENOMIC DNA]</scope>
    <source>
        <strain evidence="5 6">Mal52</strain>
    </source>
</reference>
<name>A0A517ZYD5_9PLAN</name>
<dbReference type="GO" id="GO:0016987">
    <property type="term" value="F:sigma factor activity"/>
    <property type="evidence" value="ECO:0007669"/>
    <property type="project" value="UniProtKB-KW"/>
</dbReference>
<evidence type="ECO:0000256" key="1">
    <source>
        <dbReference type="ARBA" id="ARBA00023015"/>
    </source>
</evidence>
<evidence type="ECO:0000256" key="2">
    <source>
        <dbReference type="ARBA" id="ARBA00023082"/>
    </source>
</evidence>
<dbReference type="InterPro" id="IPR053812">
    <property type="entry name" value="HTH_Sigma70_ECF-like"/>
</dbReference>
<dbReference type="NCBIfam" id="TIGR02999">
    <property type="entry name" value="Sig-70_X6"/>
    <property type="match status" value="1"/>
</dbReference>
<dbReference type="SUPFAM" id="SSF88659">
    <property type="entry name" value="Sigma3 and sigma4 domains of RNA polymerase sigma factors"/>
    <property type="match status" value="1"/>
</dbReference>
<evidence type="ECO:0000313" key="5">
    <source>
        <dbReference type="EMBL" id="QDU47477.1"/>
    </source>
</evidence>
<dbReference type="InterPro" id="IPR011517">
    <property type="entry name" value="RNA_pol_sigma70_ECF-like"/>
</dbReference>
<sequence length="222" mass="25223">MNQLPQPVVRIQWQIYWQIASSHHFPNDRIRALTNGDVTQVLEAISRGERLASEQLLPLVYDQLRKLASQKMSQEAVGHTLQPTALVHEAYLRLVADVSDSNWENRGHFYAAAAEAMRRILIEAARRKSSLKQGGDRQRIELPEEIADVNFADSDAIIALDGSLEKLQQKDPESFKLVMLRYFGGLTVDESAAAMGISPRTAKRNWSFARAWLQREINRQSE</sequence>